<gene>
    <name evidence="5" type="ORF">J5N97_007407</name>
</gene>
<dbReference type="InterPro" id="IPR009057">
    <property type="entry name" value="Homeodomain-like_sf"/>
</dbReference>
<evidence type="ECO:0008006" key="7">
    <source>
        <dbReference type="Google" id="ProtNLM"/>
    </source>
</evidence>
<dbReference type="GO" id="GO:0070898">
    <property type="term" value="P:RNA polymerase III preinitiation complex assembly"/>
    <property type="evidence" value="ECO:0007669"/>
    <property type="project" value="TreeGrafter"/>
</dbReference>
<dbReference type="Pfam" id="PF15963">
    <property type="entry name" value="Myb_DNA-bind_7"/>
    <property type="match status" value="1"/>
</dbReference>
<dbReference type="InterPro" id="IPR017884">
    <property type="entry name" value="SANT_dom"/>
</dbReference>
<dbReference type="Proteomes" id="UP001085076">
    <property type="component" value="Miscellaneous, Linkage group lg01"/>
</dbReference>
<feature type="domain" description="SANT" evidence="3">
    <location>
        <begin position="626"/>
        <end position="677"/>
    </location>
</feature>
<reference evidence="5" key="2">
    <citation type="journal article" date="2022" name="Hortic Res">
        <title>The genome of Dioscorea zingiberensis sheds light on the biosynthesis, origin and evolution of the medicinally important diosgenin saponins.</title>
        <authorList>
            <person name="Li Y."/>
            <person name="Tan C."/>
            <person name="Li Z."/>
            <person name="Guo J."/>
            <person name="Li S."/>
            <person name="Chen X."/>
            <person name="Wang C."/>
            <person name="Dai X."/>
            <person name="Yang H."/>
            <person name="Song W."/>
            <person name="Hou L."/>
            <person name="Xu J."/>
            <person name="Tong Z."/>
            <person name="Xu A."/>
            <person name="Yuan X."/>
            <person name="Wang W."/>
            <person name="Yang Q."/>
            <person name="Chen L."/>
            <person name="Sun Z."/>
            <person name="Wang K."/>
            <person name="Pan B."/>
            <person name="Chen J."/>
            <person name="Bao Y."/>
            <person name="Liu F."/>
            <person name="Qi X."/>
            <person name="Gang D.R."/>
            <person name="Wen J."/>
            <person name="Li J."/>
        </authorList>
    </citation>
    <scope>NUCLEOTIDE SEQUENCE</scope>
    <source>
        <strain evidence="5">Dzin_1.0</strain>
    </source>
</reference>
<feature type="compositionally biased region" description="Basic residues" evidence="2">
    <location>
        <begin position="438"/>
        <end position="447"/>
    </location>
</feature>
<dbReference type="OrthoDB" id="272624at2759"/>
<name>A0A9D5DBY1_9LILI</name>
<dbReference type="CDD" id="cd00167">
    <property type="entry name" value="SANT"/>
    <property type="match status" value="1"/>
</dbReference>
<proteinExistence type="predicted"/>
<comment type="caution">
    <text evidence="5">The sequence shown here is derived from an EMBL/GenBank/DDBJ whole genome shotgun (WGS) entry which is preliminary data.</text>
</comment>
<sequence>MADAILRWLPSESERGRALRIWRFPKLDSTLRSVYASRLLLLIIDSHFGKWPNPKGPKLVPNQPFARGATRPHHACHDPPLSNSSSSCAVTARCDPSLAENRAEFEQSSARSGAPGCREAMLGDSDSIDDIFSSHANANDGAPGKFRPKRHPKTTKPVPAPSDATKPNPANLDPPIHSTDLHPPEAISSECGIQGLHSMQEPALLEEASHVEGQIPESDANVQTDLNHSEVEADGMFFSTESFDELIQPTMSIGFMESLVDQNHSSRISPHLEISSELDMAASDVFGIENLDDLFASTAERQVGKFQPKHIREARPKTAKAKSVSFIPAVESQTSSHQIEETNVQEGKFIGVGTSLTQMMNNGFTDRHPQSSSVVSTCSAEIQTSEKSSHGETGKCQKVAEEPSNVVESQDAENLIEQILNEQPTWSTTGEDDGSSKSSRKLRKRTKVNTPSGEDCDDDLSNISQMGEDHSDNEYMDEDMSKQKVASNKSKKQTSENEKPVRRSRRASEKPYSTINQQEKKFPPGTRRKRRLVDKTLLEKADHEIDPRQIVIKDLILLAEAKERISNKEATGVGRSNPKHRGANSPNRDQFEEVDPFNEEQDGDELNNNPQLNPRKLNYHSYMNKTQSARWSKSETELFYQGIRQFGTDFAMIKQLFPNRTRHQVKLKFKNEERKQPLQIADALLHRSQDNSHFEMVIQQLQAQAEQSNRDEFYEPSVASEDRDGDEETNQKADKDEDLDDASDWDNNASYSPDKVKDILGDLFS</sequence>
<feature type="compositionally biased region" description="Basic and acidic residues" evidence="2">
    <location>
        <begin position="387"/>
        <end position="401"/>
    </location>
</feature>
<evidence type="ECO:0000256" key="1">
    <source>
        <dbReference type="ARBA" id="ARBA00023125"/>
    </source>
</evidence>
<dbReference type="PROSITE" id="PS51293">
    <property type="entry name" value="SANT"/>
    <property type="match status" value="1"/>
</dbReference>
<accession>A0A9D5DBY1</accession>
<keyword evidence="1" id="KW-0238">DNA-binding</keyword>
<feature type="region of interest" description="Disordered" evidence="2">
    <location>
        <begin position="68"/>
        <end position="87"/>
    </location>
</feature>
<feature type="region of interest" description="Disordered" evidence="2">
    <location>
        <begin position="568"/>
        <end position="616"/>
    </location>
</feature>
<dbReference type="PROSITE" id="PS51294">
    <property type="entry name" value="HTH_MYB"/>
    <property type="match status" value="1"/>
</dbReference>
<dbReference type="InterPro" id="IPR001005">
    <property type="entry name" value="SANT/Myb"/>
</dbReference>
<evidence type="ECO:0000313" key="6">
    <source>
        <dbReference type="Proteomes" id="UP001085076"/>
    </source>
</evidence>
<feature type="compositionally biased region" description="Acidic residues" evidence="2">
    <location>
        <begin position="592"/>
        <end position="605"/>
    </location>
</feature>
<evidence type="ECO:0000259" key="3">
    <source>
        <dbReference type="PROSITE" id="PS51293"/>
    </source>
</evidence>
<dbReference type="PANTHER" id="PTHR22929">
    <property type="entry name" value="RNA POLYMERASE III TRANSCRIPTION INITIATION FACTOR B"/>
    <property type="match status" value="1"/>
</dbReference>
<dbReference type="GO" id="GO:0000126">
    <property type="term" value="C:transcription factor TFIIIB complex"/>
    <property type="evidence" value="ECO:0007669"/>
    <property type="project" value="TreeGrafter"/>
</dbReference>
<dbReference type="InterPro" id="IPR039467">
    <property type="entry name" value="TFIIIB_B''_Myb"/>
</dbReference>
<dbReference type="SUPFAM" id="SSF46689">
    <property type="entry name" value="Homeodomain-like"/>
    <property type="match status" value="1"/>
</dbReference>
<feature type="region of interest" description="Disordered" evidence="2">
    <location>
        <begin position="363"/>
        <end position="528"/>
    </location>
</feature>
<keyword evidence="6" id="KW-1185">Reference proteome</keyword>
<dbReference type="GO" id="GO:0003677">
    <property type="term" value="F:DNA binding"/>
    <property type="evidence" value="ECO:0007669"/>
    <property type="project" value="UniProtKB-KW"/>
</dbReference>
<feature type="compositionally biased region" description="Basic and acidic residues" evidence="2">
    <location>
        <begin position="754"/>
        <end position="765"/>
    </location>
</feature>
<reference evidence="5" key="1">
    <citation type="submission" date="2021-03" db="EMBL/GenBank/DDBJ databases">
        <authorList>
            <person name="Li Z."/>
            <person name="Yang C."/>
        </authorList>
    </citation>
    <scope>NUCLEOTIDE SEQUENCE</scope>
    <source>
        <strain evidence="5">Dzin_1.0</strain>
        <tissue evidence="5">Leaf</tissue>
    </source>
</reference>
<feature type="region of interest" description="Disordered" evidence="2">
    <location>
        <begin position="705"/>
        <end position="765"/>
    </location>
</feature>
<feature type="domain" description="HTH myb-type" evidence="4">
    <location>
        <begin position="623"/>
        <end position="677"/>
    </location>
</feature>
<dbReference type="SMART" id="SM00717">
    <property type="entry name" value="SANT"/>
    <property type="match status" value="1"/>
</dbReference>
<dbReference type="EMBL" id="JAGGNH010000001">
    <property type="protein sequence ID" value="KAJ0989051.1"/>
    <property type="molecule type" value="Genomic_DNA"/>
</dbReference>
<feature type="region of interest" description="Disordered" evidence="2">
    <location>
        <begin position="128"/>
        <end position="181"/>
    </location>
</feature>
<protein>
    <recommendedName>
        <fullName evidence="7">SANT domain-containing protein</fullName>
    </recommendedName>
</protein>
<feature type="compositionally biased region" description="Basic and acidic residues" evidence="2">
    <location>
        <begin position="493"/>
        <end position="509"/>
    </location>
</feature>
<feature type="compositionally biased region" description="Polar residues" evidence="2">
    <location>
        <begin position="420"/>
        <end position="429"/>
    </location>
</feature>
<evidence type="ECO:0000259" key="4">
    <source>
        <dbReference type="PROSITE" id="PS51294"/>
    </source>
</evidence>
<feature type="compositionally biased region" description="Polar residues" evidence="2">
    <location>
        <begin position="363"/>
        <end position="386"/>
    </location>
</feature>
<dbReference type="GO" id="GO:0001156">
    <property type="term" value="F:TFIIIC-class transcription factor complex binding"/>
    <property type="evidence" value="ECO:0007669"/>
    <property type="project" value="TreeGrafter"/>
</dbReference>
<dbReference type="AlphaFoldDB" id="A0A9D5DBY1"/>
<dbReference type="Gene3D" id="1.20.58.1880">
    <property type="match status" value="1"/>
</dbReference>
<dbReference type="InterPro" id="IPR017930">
    <property type="entry name" value="Myb_dom"/>
</dbReference>
<dbReference type="PANTHER" id="PTHR22929:SF0">
    <property type="entry name" value="TRANSCRIPTION FACTOR TFIIIB COMPONENT B'' HOMOLOG"/>
    <property type="match status" value="1"/>
</dbReference>
<organism evidence="5 6">
    <name type="scientific">Dioscorea zingiberensis</name>
    <dbReference type="NCBI Taxonomy" id="325984"/>
    <lineage>
        <taxon>Eukaryota</taxon>
        <taxon>Viridiplantae</taxon>
        <taxon>Streptophyta</taxon>
        <taxon>Embryophyta</taxon>
        <taxon>Tracheophyta</taxon>
        <taxon>Spermatophyta</taxon>
        <taxon>Magnoliopsida</taxon>
        <taxon>Liliopsida</taxon>
        <taxon>Dioscoreales</taxon>
        <taxon>Dioscoreaceae</taxon>
        <taxon>Dioscorea</taxon>
    </lineage>
</organism>
<evidence type="ECO:0000256" key="2">
    <source>
        <dbReference type="SAM" id="MobiDB-lite"/>
    </source>
</evidence>
<evidence type="ECO:0000313" key="5">
    <source>
        <dbReference type="EMBL" id="KAJ0989051.1"/>
    </source>
</evidence>